<evidence type="ECO:0000313" key="2">
    <source>
        <dbReference type="Proteomes" id="UP001281761"/>
    </source>
</evidence>
<gene>
    <name evidence="1" type="ORF">BLNAU_21232</name>
</gene>
<accession>A0ABQ9WZL0</accession>
<sequence length="457" mass="49059">MSFTSSSEGKSPRLSIGTPNHLQYSETYTIESITKVGNFSEQIRFDTSLTIETGPKPAWLTIAVEEGGTDETKDCGSDENPCGSVVSGWRAGQRKPEGDGIRIEIKKQVGFGERIWVESEQLVIQSTTGNRSRLMCDSSLFGTDDEYDRKLGIVTIGGGFVGLSRLVLSLPSTSSDEVGGCFVVCGKGSFLVESVQIFSEGDGRVGMGVGWVEGGEIDVNGVVLANASLTVTLFGGEDEHEDIHFSVCELRVENTTTFDALIHFCSLSPSSSFSLSRCSFLTTVRTTDSAVSSSSQTNLSLISVSTCQDLISVVDCVFEKSGTCHSSSPSTFTGNTLRIALSSPFRCESKVVISSCLFVDCLSVLSDSGALHISTGTCSARIVLSNNWFENLASGEEWPLRKGGVAQLDWSRLASVTTPSSPTCAVGVLVDSGTFWPTIVRRRCVFCHSRIFIQKSE</sequence>
<reference evidence="1 2" key="1">
    <citation type="journal article" date="2022" name="bioRxiv">
        <title>Genomics of Preaxostyla Flagellates Illuminates Evolutionary Transitions and the Path Towards Mitochondrial Loss.</title>
        <authorList>
            <person name="Novak L.V.F."/>
            <person name="Treitli S.C."/>
            <person name="Pyrih J."/>
            <person name="Halakuc P."/>
            <person name="Pipaliya S.V."/>
            <person name="Vacek V."/>
            <person name="Brzon O."/>
            <person name="Soukal P."/>
            <person name="Eme L."/>
            <person name="Dacks J.B."/>
            <person name="Karnkowska A."/>
            <person name="Elias M."/>
            <person name="Hampl V."/>
        </authorList>
    </citation>
    <scope>NUCLEOTIDE SEQUENCE [LARGE SCALE GENOMIC DNA]</scope>
    <source>
        <strain evidence="1">NAU3</strain>
        <tissue evidence="1">Gut</tissue>
    </source>
</reference>
<proteinExistence type="predicted"/>
<evidence type="ECO:0000313" key="1">
    <source>
        <dbReference type="EMBL" id="KAK2943841.1"/>
    </source>
</evidence>
<keyword evidence="2" id="KW-1185">Reference proteome</keyword>
<organism evidence="1 2">
    <name type="scientific">Blattamonas nauphoetae</name>
    <dbReference type="NCBI Taxonomy" id="2049346"/>
    <lineage>
        <taxon>Eukaryota</taxon>
        <taxon>Metamonada</taxon>
        <taxon>Preaxostyla</taxon>
        <taxon>Oxymonadida</taxon>
        <taxon>Blattamonas</taxon>
    </lineage>
</organism>
<comment type="caution">
    <text evidence="1">The sequence shown here is derived from an EMBL/GenBank/DDBJ whole genome shotgun (WGS) entry which is preliminary data.</text>
</comment>
<dbReference type="EMBL" id="JARBJD010000325">
    <property type="protein sequence ID" value="KAK2943841.1"/>
    <property type="molecule type" value="Genomic_DNA"/>
</dbReference>
<name>A0ABQ9WZL0_9EUKA</name>
<protein>
    <submittedName>
        <fullName evidence="1">Uncharacterized protein</fullName>
    </submittedName>
</protein>
<dbReference type="Proteomes" id="UP001281761">
    <property type="component" value="Unassembled WGS sequence"/>
</dbReference>